<comment type="caution">
    <text evidence="1">The sequence shown here is derived from an EMBL/GenBank/DDBJ whole genome shotgun (WGS) entry which is preliminary data.</text>
</comment>
<gene>
    <name evidence="1" type="ORF">QO016_002864</name>
</gene>
<dbReference type="EMBL" id="JAUSVV010000006">
    <property type="protein sequence ID" value="MDQ0443361.1"/>
    <property type="molecule type" value="Genomic_DNA"/>
</dbReference>
<evidence type="ECO:0000313" key="2">
    <source>
        <dbReference type="Proteomes" id="UP001236369"/>
    </source>
</evidence>
<dbReference type="RefSeq" id="WP_238248517.1">
    <property type="nucleotide sequence ID" value="NZ_BPQX01000020.1"/>
</dbReference>
<organism evidence="1 2">
    <name type="scientific">Methylobacterium persicinum</name>
    <dbReference type="NCBI Taxonomy" id="374426"/>
    <lineage>
        <taxon>Bacteria</taxon>
        <taxon>Pseudomonadati</taxon>
        <taxon>Pseudomonadota</taxon>
        <taxon>Alphaproteobacteria</taxon>
        <taxon>Hyphomicrobiales</taxon>
        <taxon>Methylobacteriaceae</taxon>
        <taxon>Methylobacterium</taxon>
    </lineage>
</organism>
<dbReference type="Proteomes" id="UP001236369">
    <property type="component" value="Unassembled WGS sequence"/>
</dbReference>
<reference evidence="1 2" key="1">
    <citation type="submission" date="2023-07" db="EMBL/GenBank/DDBJ databases">
        <title>Genomic Encyclopedia of Type Strains, Phase IV (KMG-IV): sequencing the most valuable type-strain genomes for metagenomic binning, comparative biology and taxonomic classification.</title>
        <authorList>
            <person name="Goeker M."/>
        </authorList>
    </citation>
    <scope>NUCLEOTIDE SEQUENCE [LARGE SCALE GENOMIC DNA]</scope>
    <source>
        <strain evidence="1 2">DSM 19562</strain>
    </source>
</reference>
<evidence type="ECO:0000313" key="1">
    <source>
        <dbReference type="EMBL" id="MDQ0443361.1"/>
    </source>
</evidence>
<sequence>MAHIHRLPVRLVGESTRRLTDELVAVLQAGGDPGPRRHQIEVLKQSILTGLRGLPEAMMSAVDTLPAGDPRRSTVEDAVRNFMIEVETLIAIVDPSTMTVTAPRAAAGSR</sequence>
<keyword evidence="2" id="KW-1185">Reference proteome</keyword>
<evidence type="ECO:0008006" key="3">
    <source>
        <dbReference type="Google" id="ProtNLM"/>
    </source>
</evidence>
<proteinExistence type="predicted"/>
<name>A0ABU0HM05_9HYPH</name>
<accession>A0ABU0HM05</accession>
<protein>
    <recommendedName>
        <fullName evidence="3">Histidine kinase</fullName>
    </recommendedName>
</protein>